<evidence type="ECO:0000313" key="2">
    <source>
        <dbReference type="EMBL" id="WVT06336.1"/>
    </source>
</evidence>
<gene>
    <name evidence="2" type="ORF">RB548_21935</name>
</gene>
<keyword evidence="1" id="KW-0175">Coiled coil</keyword>
<geneLocation type="plasmid" evidence="2 3">
    <name>pSchITTGS70b</name>
</geneLocation>
<reference evidence="2" key="1">
    <citation type="submission" date="2023-08" db="EMBL/GenBank/DDBJ databases">
        <title>Complete genome sequence of Sinorhizobium chiapanecum ITTG S70 isolated from Acaciella angustissima nodules in Chiapas-Mexico.</title>
        <authorList>
            <person name="Rincon-Rosales R."/>
            <person name="Rogel M.A."/>
            <person name="Rincon-Medina C.I."/>
            <person name="Guerrero G."/>
            <person name="Manzano-Gomez L.A."/>
            <person name="Lopez-Lopez A."/>
            <person name="Rincon Molina F.A."/>
            <person name="Martinez-Romero E."/>
        </authorList>
    </citation>
    <scope>NUCLEOTIDE SEQUENCE</scope>
    <source>
        <strain evidence="2">ITTG S70</strain>
        <plasmid evidence="2">pSchITTGS70b</plasmid>
    </source>
</reference>
<dbReference type="RefSeq" id="WP_331375400.1">
    <property type="nucleotide sequence ID" value="NZ_CP133150.1"/>
</dbReference>
<evidence type="ECO:0000313" key="3">
    <source>
        <dbReference type="Proteomes" id="UP001432360"/>
    </source>
</evidence>
<protein>
    <submittedName>
        <fullName evidence="2">Uncharacterized protein</fullName>
    </submittedName>
</protein>
<evidence type="ECO:0000256" key="1">
    <source>
        <dbReference type="SAM" id="Coils"/>
    </source>
</evidence>
<sequence length="238" mass="26915">MADSPHQWPEHLGRARLISGISLIAAAPFISFSNPVSAGYLLLVGVMACVDWTKIQKVALSVSSVSFERFERKVEDAEQILKEIRQVEERISFVLTEQMINRGAQNHPGGGFGEEAEFAIYRKLQEMNKTTESPSLKANMKELQRDMGFQLCNGIFGRKWLEKSAANDWARSTSFQDLPDRQKIIELASLDGVDLTRVSELLDAYVRFREKDIVPSDELIRSLYESKNYRAPGEQALT</sequence>
<organism evidence="2 3">
    <name type="scientific">Sinorhizobium chiapasense</name>
    <dbReference type="NCBI Taxonomy" id="501572"/>
    <lineage>
        <taxon>Bacteria</taxon>
        <taxon>Pseudomonadati</taxon>
        <taxon>Pseudomonadota</taxon>
        <taxon>Alphaproteobacteria</taxon>
        <taxon>Hyphomicrobiales</taxon>
        <taxon>Rhizobiaceae</taxon>
        <taxon>Sinorhizobium/Ensifer group</taxon>
        <taxon>Sinorhizobium</taxon>
    </lineage>
</organism>
<name>A0ABZ2BGB0_9HYPH</name>
<keyword evidence="2" id="KW-0614">Plasmid</keyword>
<feature type="coiled-coil region" evidence="1">
    <location>
        <begin position="67"/>
        <end position="97"/>
    </location>
</feature>
<accession>A0ABZ2BGB0</accession>
<dbReference type="EMBL" id="CP133150">
    <property type="protein sequence ID" value="WVT06336.1"/>
    <property type="molecule type" value="Genomic_DNA"/>
</dbReference>
<proteinExistence type="predicted"/>
<keyword evidence="3" id="KW-1185">Reference proteome</keyword>
<dbReference type="Proteomes" id="UP001432360">
    <property type="component" value="Plasmid pSchITTGS70b"/>
</dbReference>